<dbReference type="GO" id="GO:0061630">
    <property type="term" value="F:ubiquitin protein ligase activity"/>
    <property type="evidence" value="ECO:0007669"/>
    <property type="project" value="UniProtKB-EC"/>
</dbReference>
<dbReference type="GO" id="GO:0031519">
    <property type="term" value="C:PcG protein complex"/>
    <property type="evidence" value="ECO:0007669"/>
    <property type="project" value="TreeGrafter"/>
</dbReference>
<dbReference type="Pfam" id="PF13923">
    <property type="entry name" value="zf-C3HC4_2"/>
    <property type="match status" value="1"/>
</dbReference>
<dbReference type="EC" id="2.3.2.27" evidence="3"/>
<dbReference type="GO" id="GO:0003682">
    <property type="term" value="F:chromatin binding"/>
    <property type="evidence" value="ECO:0007669"/>
    <property type="project" value="TreeGrafter"/>
</dbReference>
<feature type="region of interest" description="Disordered" evidence="9">
    <location>
        <begin position="466"/>
        <end position="526"/>
    </location>
</feature>
<accession>A0A5S6QIS8</accession>
<feature type="transmembrane region" description="Helical" evidence="10">
    <location>
        <begin position="385"/>
        <end position="404"/>
    </location>
</feature>
<comment type="pathway">
    <text evidence="2">Protein modification; protein ubiquitination.</text>
</comment>
<comment type="catalytic activity">
    <reaction evidence="1">
        <text>S-ubiquitinyl-[E2 ubiquitin-conjugating enzyme]-L-cysteine + [acceptor protein]-L-lysine = [E2 ubiquitin-conjugating enzyme]-L-cysteine + N(6)-ubiquitinyl-[acceptor protein]-L-lysine.</text>
        <dbReference type="EC" id="2.3.2.27"/>
    </reaction>
</comment>
<dbReference type="PROSITE" id="PS00518">
    <property type="entry name" value="ZF_RING_1"/>
    <property type="match status" value="1"/>
</dbReference>
<dbReference type="SUPFAM" id="SSF57850">
    <property type="entry name" value="RING/U-box"/>
    <property type="match status" value="1"/>
</dbReference>
<evidence type="ECO:0000313" key="12">
    <source>
        <dbReference type="Proteomes" id="UP000046395"/>
    </source>
</evidence>
<dbReference type="Gene3D" id="3.10.20.90">
    <property type="entry name" value="Phosphatidylinositol 3-kinase Catalytic Subunit, Chain A, domain 1"/>
    <property type="match status" value="1"/>
</dbReference>
<dbReference type="Gene3D" id="3.30.40.10">
    <property type="entry name" value="Zinc/RING finger domain, C3HC4 (zinc finger)"/>
    <property type="match status" value="1"/>
</dbReference>
<evidence type="ECO:0000256" key="1">
    <source>
        <dbReference type="ARBA" id="ARBA00000900"/>
    </source>
</evidence>
<dbReference type="InterPro" id="IPR001841">
    <property type="entry name" value="Znf_RING"/>
</dbReference>
<keyword evidence="10" id="KW-0812">Transmembrane</keyword>
<keyword evidence="12" id="KW-1185">Reference proteome</keyword>
<feature type="compositionally biased region" description="Polar residues" evidence="9">
    <location>
        <begin position="496"/>
        <end position="513"/>
    </location>
</feature>
<dbReference type="UniPathway" id="UPA00143"/>
<feature type="region of interest" description="Disordered" evidence="9">
    <location>
        <begin position="163"/>
        <end position="189"/>
    </location>
</feature>
<name>A0A5S6QIS8_TRIMR</name>
<evidence type="ECO:0000259" key="11">
    <source>
        <dbReference type="PROSITE" id="PS50089"/>
    </source>
</evidence>
<proteinExistence type="predicted"/>
<dbReference type="AlphaFoldDB" id="A0A5S6QIS8"/>
<reference evidence="13" key="1">
    <citation type="submission" date="2019-12" db="UniProtKB">
        <authorList>
            <consortium name="WormBaseParasite"/>
        </authorList>
    </citation>
    <scope>IDENTIFICATION</scope>
</reference>
<keyword evidence="5" id="KW-0479">Metal-binding</keyword>
<dbReference type="SMART" id="SM00184">
    <property type="entry name" value="RING"/>
    <property type="match status" value="1"/>
</dbReference>
<feature type="compositionally biased region" description="Low complexity" evidence="9">
    <location>
        <begin position="479"/>
        <end position="494"/>
    </location>
</feature>
<dbReference type="GO" id="GO:0016567">
    <property type="term" value="P:protein ubiquitination"/>
    <property type="evidence" value="ECO:0007669"/>
    <property type="project" value="UniProtKB-UniPathway"/>
</dbReference>
<keyword evidence="6 8" id="KW-0863">Zinc-finger</keyword>
<evidence type="ECO:0000256" key="10">
    <source>
        <dbReference type="SAM" id="Phobius"/>
    </source>
</evidence>
<keyword evidence="4" id="KW-0808">Transferase</keyword>
<evidence type="ECO:0000256" key="4">
    <source>
        <dbReference type="ARBA" id="ARBA00022679"/>
    </source>
</evidence>
<protein>
    <recommendedName>
        <fullName evidence="3">RING-type E3 ubiquitin transferase</fullName>
        <ecNumber evidence="3">2.3.2.27</ecNumber>
    </recommendedName>
</protein>
<dbReference type="Proteomes" id="UP000046395">
    <property type="component" value="Unassembled WGS sequence"/>
</dbReference>
<dbReference type="InterPro" id="IPR043540">
    <property type="entry name" value="RING1/RING2"/>
</dbReference>
<dbReference type="PROSITE" id="PS50089">
    <property type="entry name" value="ZF_RING_2"/>
    <property type="match status" value="1"/>
</dbReference>
<dbReference type="GO" id="GO:0000151">
    <property type="term" value="C:ubiquitin ligase complex"/>
    <property type="evidence" value="ECO:0007669"/>
    <property type="project" value="InterPro"/>
</dbReference>
<dbReference type="STRING" id="70415.A0A5S6QIS8"/>
<evidence type="ECO:0000256" key="3">
    <source>
        <dbReference type="ARBA" id="ARBA00012483"/>
    </source>
</evidence>
<sequence length="526" mass="58587">MPSLESSQLAAAPSTSNKYWELNEYDLNRSRHDPITDDTKVELNPRVLSSELMCPICLDMLRNTMTTKECLHRFCQECITTALRSGNKECPTCRSKLVSKRSLRPDPNYDGIISRIYPNREEYDAMQQRALLRLSQYHSTESLQRNIEAGMKFQSQLRKMNRFTGYHTDERDKKRPKKKECRTVASDAESSVEQSLSEISSQTSFNRQTQEVGVIMRPHPDIENNEKLPLYIRQPRYLKTSPSLATVAHLTRYVVMRVQLDMDKAYRDNDNQLDAARRFGAVGIEDKASQCELFGLAAAAFPQSGTRSIGQLVDIPLLNMTGETITFVCALLIIISREAPGNALEAIAVPSQSQCNREICKDTWLLTKTCCQDNCCVALTTLSKVLIGMATVLVFILAVFIYIFKRCTRPTVLPQVGGQPSVNVVSVNNTNMNTNNAASTTMMPMPMAYPAQPMYQYPGMSNPYSQPAYASPPPPTMQPPTQAAPYAQAPPAYQEVGTQSSPTSIPIATQSKPPTEGQGVKVLPTA</sequence>
<feature type="domain" description="RING-type" evidence="11">
    <location>
        <begin position="54"/>
        <end position="94"/>
    </location>
</feature>
<dbReference type="PANTHER" id="PTHR46076:SF3">
    <property type="entry name" value="E3 UBIQUITIN-PROTEIN LIGASE RING1"/>
    <property type="match status" value="1"/>
</dbReference>
<evidence type="ECO:0000256" key="5">
    <source>
        <dbReference type="ARBA" id="ARBA00022723"/>
    </source>
</evidence>
<dbReference type="GO" id="GO:0008270">
    <property type="term" value="F:zinc ion binding"/>
    <property type="evidence" value="ECO:0007669"/>
    <property type="project" value="UniProtKB-KW"/>
</dbReference>
<evidence type="ECO:0000256" key="2">
    <source>
        <dbReference type="ARBA" id="ARBA00004906"/>
    </source>
</evidence>
<keyword evidence="10" id="KW-0472">Membrane</keyword>
<dbReference type="PANTHER" id="PTHR46076">
    <property type="entry name" value="E3 UBIQUITIN-PROTEIN LIGASE RING1 / RING 2 FAMILY MEMBER"/>
    <property type="match status" value="1"/>
</dbReference>
<keyword evidence="10" id="KW-1133">Transmembrane helix</keyword>
<evidence type="ECO:0000313" key="13">
    <source>
        <dbReference type="WBParaSite" id="TMUE_2000007296.1"/>
    </source>
</evidence>
<dbReference type="InterPro" id="IPR013083">
    <property type="entry name" value="Znf_RING/FYVE/PHD"/>
</dbReference>
<evidence type="ECO:0000256" key="8">
    <source>
        <dbReference type="PROSITE-ProRule" id="PRU00175"/>
    </source>
</evidence>
<evidence type="ECO:0000256" key="6">
    <source>
        <dbReference type="ARBA" id="ARBA00022771"/>
    </source>
</evidence>
<evidence type="ECO:0000256" key="7">
    <source>
        <dbReference type="ARBA" id="ARBA00022833"/>
    </source>
</evidence>
<evidence type="ECO:0000256" key="9">
    <source>
        <dbReference type="SAM" id="MobiDB-lite"/>
    </source>
</evidence>
<keyword evidence="7" id="KW-0862">Zinc</keyword>
<dbReference type="InterPro" id="IPR017907">
    <property type="entry name" value="Znf_RING_CS"/>
</dbReference>
<organism evidence="12 13">
    <name type="scientific">Trichuris muris</name>
    <name type="common">Mouse whipworm</name>
    <dbReference type="NCBI Taxonomy" id="70415"/>
    <lineage>
        <taxon>Eukaryota</taxon>
        <taxon>Metazoa</taxon>
        <taxon>Ecdysozoa</taxon>
        <taxon>Nematoda</taxon>
        <taxon>Enoplea</taxon>
        <taxon>Dorylaimia</taxon>
        <taxon>Trichinellida</taxon>
        <taxon>Trichuridae</taxon>
        <taxon>Trichuris</taxon>
    </lineage>
</organism>
<dbReference type="WBParaSite" id="TMUE_2000007296.1">
    <property type="protein sequence ID" value="TMUE_2000007296.1"/>
    <property type="gene ID" value="WBGene00290621"/>
</dbReference>